<comment type="caution">
    <text evidence="2">The sequence shown here is derived from an EMBL/GenBank/DDBJ whole genome shotgun (WGS) entry which is preliminary data.</text>
</comment>
<dbReference type="Proteomes" id="UP000187465">
    <property type="component" value="Unassembled WGS sequence"/>
</dbReference>
<dbReference type="CDD" id="cd00093">
    <property type="entry name" value="HTH_XRE"/>
    <property type="match status" value="1"/>
</dbReference>
<evidence type="ECO:0000313" key="3">
    <source>
        <dbReference type="Proteomes" id="UP000187465"/>
    </source>
</evidence>
<reference evidence="2 3" key="1">
    <citation type="submission" date="2016-10" db="EMBL/GenBank/DDBJ databases">
        <title>Paenibacillus species isolates.</title>
        <authorList>
            <person name="Beno S.M."/>
        </authorList>
    </citation>
    <scope>NUCLEOTIDE SEQUENCE [LARGE SCALE GENOMIC DNA]</scope>
    <source>
        <strain evidence="2 3">FSL H7-0604</strain>
    </source>
</reference>
<organism evidence="2 3">
    <name type="scientific">Paenibacillus odorifer</name>
    <dbReference type="NCBI Taxonomy" id="189426"/>
    <lineage>
        <taxon>Bacteria</taxon>
        <taxon>Bacillati</taxon>
        <taxon>Bacillota</taxon>
        <taxon>Bacilli</taxon>
        <taxon>Bacillales</taxon>
        <taxon>Paenibacillaceae</taxon>
        <taxon>Paenibacillus</taxon>
    </lineage>
</organism>
<dbReference type="GO" id="GO:0003677">
    <property type="term" value="F:DNA binding"/>
    <property type="evidence" value="ECO:0007669"/>
    <property type="project" value="InterPro"/>
</dbReference>
<sequence length="170" mass="19467">MSENLLGEYITEKRRESNMSLRNIAEKAQISPSQLSKIERGIVKSPTEETLVKIAYALNEDKNDILALAGRVSQDEIKDRWLLSPFNNEVAASIEDMVSLDWPTETHIRKEDAGIDGKRLELFARITQALQTTYPDLDHMELFLLTKEMVAAYDLTLKRFSVKINVRDIK</sequence>
<dbReference type="InterPro" id="IPR010982">
    <property type="entry name" value="Lambda_DNA-bd_dom_sf"/>
</dbReference>
<dbReference type="PROSITE" id="PS50943">
    <property type="entry name" value="HTH_CROC1"/>
    <property type="match status" value="1"/>
</dbReference>
<protein>
    <recommendedName>
        <fullName evidence="1">HTH cro/C1-type domain-containing protein</fullName>
    </recommendedName>
</protein>
<feature type="domain" description="HTH cro/C1-type" evidence="1">
    <location>
        <begin position="10"/>
        <end position="65"/>
    </location>
</feature>
<dbReference type="SUPFAM" id="SSF47413">
    <property type="entry name" value="lambda repressor-like DNA-binding domains"/>
    <property type="match status" value="1"/>
</dbReference>
<dbReference type="Pfam" id="PF01381">
    <property type="entry name" value="HTH_3"/>
    <property type="match status" value="1"/>
</dbReference>
<dbReference type="InterPro" id="IPR001387">
    <property type="entry name" value="Cro/C1-type_HTH"/>
</dbReference>
<name>A0A1R0X2W1_9BACL</name>
<evidence type="ECO:0000259" key="1">
    <source>
        <dbReference type="PROSITE" id="PS50943"/>
    </source>
</evidence>
<dbReference type="SMART" id="SM00530">
    <property type="entry name" value="HTH_XRE"/>
    <property type="match status" value="1"/>
</dbReference>
<evidence type="ECO:0000313" key="2">
    <source>
        <dbReference type="EMBL" id="OMD27455.1"/>
    </source>
</evidence>
<gene>
    <name evidence="2" type="ORF">BJP51_24990</name>
</gene>
<dbReference type="Gene3D" id="1.10.260.40">
    <property type="entry name" value="lambda repressor-like DNA-binding domains"/>
    <property type="match status" value="1"/>
</dbReference>
<dbReference type="AlphaFoldDB" id="A0A1R0X2W1"/>
<proteinExistence type="predicted"/>
<accession>A0A1R0X2W1</accession>
<dbReference type="EMBL" id="MKQP01000036">
    <property type="protein sequence ID" value="OMD27455.1"/>
    <property type="molecule type" value="Genomic_DNA"/>
</dbReference>
<dbReference type="RefSeq" id="WP_076179437.1">
    <property type="nucleotide sequence ID" value="NZ_MKQP01000036.1"/>
</dbReference>